<dbReference type="EMBL" id="MU150292">
    <property type="protein sequence ID" value="KAF9460867.1"/>
    <property type="molecule type" value="Genomic_DNA"/>
</dbReference>
<keyword evidence="1" id="KW-1133">Transmembrane helix</keyword>
<feature type="transmembrane region" description="Helical" evidence="1">
    <location>
        <begin position="69"/>
        <end position="88"/>
    </location>
</feature>
<evidence type="ECO:0000256" key="1">
    <source>
        <dbReference type="SAM" id="Phobius"/>
    </source>
</evidence>
<evidence type="ECO:0000313" key="2">
    <source>
        <dbReference type="EMBL" id="KAF9460867.1"/>
    </source>
</evidence>
<keyword evidence="3" id="KW-1185">Reference proteome</keyword>
<dbReference type="AlphaFoldDB" id="A0A9P6CCP2"/>
<dbReference type="Proteomes" id="UP000807353">
    <property type="component" value="Unassembled WGS sequence"/>
</dbReference>
<gene>
    <name evidence="2" type="ORF">BDZ94DRAFT_1264909</name>
</gene>
<name>A0A9P6CCP2_9AGAR</name>
<protein>
    <submittedName>
        <fullName evidence="2">Uncharacterized protein</fullName>
    </submittedName>
</protein>
<evidence type="ECO:0000313" key="3">
    <source>
        <dbReference type="Proteomes" id="UP000807353"/>
    </source>
</evidence>
<feature type="transmembrane region" description="Helical" evidence="1">
    <location>
        <begin position="45"/>
        <end position="62"/>
    </location>
</feature>
<proteinExistence type="predicted"/>
<keyword evidence="1" id="KW-0472">Membrane</keyword>
<comment type="caution">
    <text evidence="2">The sequence shown here is derived from an EMBL/GenBank/DDBJ whole genome shotgun (WGS) entry which is preliminary data.</text>
</comment>
<accession>A0A9P6CCP2</accession>
<reference evidence="2" key="1">
    <citation type="submission" date="2020-11" db="EMBL/GenBank/DDBJ databases">
        <authorList>
            <consortium name="DOE Joint Genome Institute"/>
            <person name="Ahrendt S."/>
            <person name="Riley R."/>
            <person name="Andreopoulos W."/>
            <person name="Labutti K."/>
            <person name="Pangilinan J."/>
            <person name="Ruiz-Duenas F.J."/>
            <person name="Barrasa J.M."/>
            <person name="Sanchez-Garcia M."/>
            <person name="Camarero S."/>
            <person name="Miyauchi S."/>
            <person name="Serrano A."/>
            <person name="Linde D."/>
            <person name="Babiker R."/>
            <person name="Drula E."/>
            <person name="Ayuso-Fernandez I."/>
            <person name="Pacheco R."/>
            <person name="Padilla G."/>
            <person name="Ferreira P."/>
            <person name="Barriuso J."/>
            <person name="Kellner H."/>
            <person name="Castanera R."/>
            <person name="Alfaro M."/>
            <person name="Ramirez L."/>
            <person name="Pisabarro A.G."/>
            <person name="Kuo A."/>
            <person name="Tritt A."/>
            <person name="Lipzen A."/>
            <person name="He G."/>
            <person name="Yan M."/>
            <person name="Ng V."/>
            <person name="Cullen D."/>
            <person name="Martin F."/>
            <person name="Rosso M.-N."/>
            <person name="Henrissat B."/>
            <person name="Hibbett D."/>
            <person name="Martinez A.T."/>
            <person name="Grigoriev I.V."/>
        </authorList>
    </citation>
    <scope>NUCLEOTIDE SEQUENCE</scope>
    <source>
        <strain evidence="2">CBS 247.69</strain>
    </source>
</reference>
<keyword evidence="1" id="KW-0812">Transmembrane</keyword>
<sequence>MRAGLPSHHPVSGSRATICPRFVPKLITIRPNDFQSFPSFVTLETMYKGCFFWCIMVIWINLRAMCSDLVLRILSILTSPTMIDMALVDC</sequence>
<organism evidence="2 3">
    <name type="scientific">Collybia nuda</name>
    <dbReference type="NCBI Taxonomy" id="64659"/>
    <lineage>
        <taxon>Eukaryota</taxon>
        <taxon>Fungi</taxon>
        <taxon>Dikarya</taxon>
        <taxon>Basidiomycota</taxon>
        <taxon>Agaricomycotina</taxon>
        <taxon>Agaricomycetes</taxon>
        <taxon>Agaricomycetidae</taxon>
        <taxon>Agaricales</taxon>
        <taxon>Tricholomatineae</taxon>
        <taxon>Clitocybaceae</taxon>
        <taxon>Collybia</taxon>
    </lineage>
</organism>